<evidence type="ECO:0000256" key="5">
    <source>
        <dbReference type="ARBA" id="ARBA00023002"/>
    </source>
</evidence>
<keyword evidence="4 6" id="KW-0274">FAD</keyword>
<evidence type="ECO:0000259" key="7">
    <source>
        <dbReference type="Pfam" id="PF01266"/>
    </source>
</evidence>
<protein>
    <recommendedName>
        <fullName evidence="7">FAD dependent oxidoreductase domain-containing protein</fullName>
    </recommendedName>
</protein>
<organism evidence="8 9">
    <name type="scientific">Circinella minor</name>
    <dbReference type="NCBI Taxonomy" id="1195481"/>
    <lineage>
        <taxon>Eukaryota</taxon>
        <taxon>Fungi</taxon>
        <taxon>Fungi incertae sedis</taxon>
        <taxon>Mucoromycota</taxon>
        <taxon>Mucoromycotina</taxon>
        <taxon>Mucoromycetes</taxon>
        <taxon>Mucorales</taxon>
        <taxon>Lichtheimiaceae</taxon>
        <taxon>Circinella</taxon>
    </lineage>
</organism>
<dbReference type="Gene3D" id="3.30.9.10">
    <property type="entry name" value="D-Amino Acid Oxidase, subunit A, domain 2"/>
    <property type="match status" value="1"/>
</dbReference>
<dbReference type="InterPro" id="IPR006076">
    <property type="entry name" value="FAD-dep_OxRdtase"/>
</dbReference>
<dbReference type="OrthoDB" id="2015447at2759"/>
<feature type="binding site" evidence="6">
    <location>
        <begin position="39"/>
        <end position="40"/>
    </location>
    <ligand>
        <name>FAD</name>
        <dbReference type="ChEBI" id="CHEBI:57692"/>
    </ligand>
</feature>
<comment type="caution">
    <text evidence="8">The sequence shown here is derived from an EMBL/GenBank/DDBJ whole genome shotgun (WGS) entry which is preliminary data.</text>
</comment>
<keyword evidence="3" id="KW-0285">Flavoprotein</keyword>
<sequence>MIGAGVTGLTTAVDLLKNGYKDVTVIGQYIPGDMTAGYTSPWAGASILSFASSKDVRLQEIDTDAHKVFKHLAENVPESSVIHCPGVQLSDEEDQDGEDSCWVRKLYPKFAEIPKDKLPEGSCKGYTFETYTLSVPKYLKWLVEQVTKLGGKVQRVHAIDSLQEVIESSQCDILINCTALGAAKLSDVRDSNMYTVRGQTVLVEAPHIRQQIYRDGKDKVIYIIPRGDGTVICGGTLDTVNKNLNAEPELTKKILENAYKSCPDLTHGQGADKFKIVSINVGFRPGRKQGIRLEKEVRASAVSGKKVTIVHNYGHSSHGYQSSWGCSQRVVKLLNEKSLIAKL</sequence>
<dbReference type="Gene3D" id="3.40.50.720">
    <property type="entry name" value="NAD(P)-binding Rossmann-like Domain"/>
    <property type="match status" value="1"/>
</dbReference>
<dbReference type="SUPFAM" id="SSF54373">
    <property type="entry name" value="FAD-linked reductases, C-terminal domain"/>
    <property type="match status" value="1"/>
</dbReference>
<gene>
    <name evidence="8" type="ORF">INT45_011035</name>
</gene>
<evidence type="ECO:0000256" key="2">
    <source>
        <dbReference type="ARBA" id="ARBA00006730"/>
    </source>
</evidence>
<feature type="binding site" evidence="6">
    <location>
        <position position="178"/>
    </location>
    <ligand>
        <name>FAD</name>
        <dbReference type="ChEBI" id="CHEBI:57692"/>
    </ligand>
</feature>
<evidence type="ECO:0000256" key="1">
    <source>
        <dbReference type="ARBA" id="ARBA00001974"/>
    </source>
</evidence>
<proteinExistence type="inferred from homology"/>
<dbReference type="GO" id="GO:0019478">
    <property type="term" value="P:D-amino acid catabolic process"/>
    <property type="evidence" value="ECO:0007669"/>
    <property type="project" value="TreeGrafter"/>
</dbReference>
<keyword evidence="9" id="KW-1185">Reference proteome</keyword>
<dbReference type="InterPro" id="IPR023209">
    <property type="entry name" value="DAO"/>
</dbReference>
<evidence type="ECO:0000256" key="4">
    <source>
        <dbReference type="ARBA" id="ARBA00022827"/>
    </source>
</evidence>
<dbReference type="EMBL" id="JAEPRB010000001">
    <property type="protein sequence ID" value="KAG2228243.1"/>
    <property type="molecule type" value="Genomic_DNA"/>
</dbReference>
<dbReference type="GO" id="GO:0003884">
    <property type="term" value="F:D-amino-acid oxidase activity"/>
    <property type="evidence" value="ECO:0007669"/>
    <property type="project" value="InterPro"/>
</dbReference>
<dbReference type="GO" id="GO:0071949">
    <property type="term" value="F:FAD binding"/>
    <property type="evidence" value="ECO:0007669"/>
    <property type="project" value="InterPro"/>
</dbReference>
<evidence type="ECO:0000256" key="3">
    <source>
        <dbReference type="ARBA" id="ARBA00022630"/>
    </source>
</evidence>
<dbReference type="AlphaFoldDB" id="A0A8H7SGY1"/>
<reference evidence="8 9" key="1">
    <citation type="submission" date="2020-12" db="EMBL/GenBank/DDBJ databases">
        <title>Metabolic potential, ecology and presence of endohyphal bacteria is reflected in genomic diversity of Mucoromycotina.</title>
        <authorList>
            <person name="Muszewska A."/>
            <person name="Okrasinska A."/>
            <person name="Steczkiewicz K."/>
            <person name="Drgas O."/>
            <person name="Orlowska M."/>
            <person name="Perlinska-Lenart U."/>
            <person name="Aleksandrzak-Piekarczyk T."/>
            <person name="Szatraj K."/>
            <person name="Zielenkiewicz U."/>
            <person name="Pilsyk S."/>
            <person name="Malc E."/>
            <person name="Mieczkowski P."/>
            <person name="Kruszewska J.S."/>
            <person name="Biernat P."/>
            <person name="Pawlowska J."/>
        </authorList>
    </citation>
    <scope>NUCLEOTIDE SEQUENCE [LARGE SCALE GENOMIC DNA]</scope>
    <source>
        <strain evidence="8 9">CBS 142.35</strain>
    </source>
</reference>
<dbReference type="SUPFAM" id="SSF51971">
    <property type="entry name" value="Nucleotide-binding domain"/>
    <property type="match status" value="1"/>
</dbReference>
<comment type="cofactor">
    <cofactor evidence="1 6">
        <name>FAD</name>
        <dbReference type="ChEBI" id="CHEBI:57692"/>
    </cofactor>
</comment>
<comment type="similarity">
    <text evidence="2">Belongs to the DAMOX/DASOX family.</text>
</comment>
<dbReference type="PIRSF" id="PIRSF000189">
    <property type="entry name" value="D-aa_oxidase"/>
    <property type="match status" value="1"/>
</dbReference>
<dbReference type="GO" id="GO:0005737">
    <property type="term" value="C:cytoplasm"/>
    <property type="evidence" value="ECO:0007669"/>
    <property type="project" value="TreeGrafter"/>
</dbReference>
<dbReference type="PANTHER" id="PTHR11530">
    <property type="entry name" value="D-AMINO ACID OXIDASE"/>
    <property type="match status" value="1"/>
</dbReference>
<evidence type="ECO:0000256" key="6">
    <source>
        <dbReference type="PIRSR" id="PIRSR000189-1"/>
    </source>
</evidence>
<keyword evidence="5" id="KW-0560">Oxidoreductase</keyword>
<evidence type="ECO:0000313" key="8">
    <source>
        <dbReference type="EMBL" id="KAG2228243.1"/>
    </source>
</evidence>
<evidence type="ECO:0000313" key="9">
    <source>
        <dbReference type="Proteomes" id="UP000646827"/>
    </source>
</evidence>
<feature type="domain" description="FAD dependent oxidoreductase" evidence="7">
    <location>
        <begin position="2"/>
        <end position="332"/>
    </location>
</feature>
<dbReference type="Proteomes" id="UP000646827">
    <property type="component" value="Unassembled WGS sequence"/>
</dbReference>
<accession>A0A8H7SGY1</accession>
<dbReference type="Pfam" id="PF01266">
    <property type="entry name" value="DAO"/>
    <property type="match status" value="1"/>
</dbReference>
<feature type="binding site" evidence="6">
    <location>
        <position position="284"/>
    </location>
    <ligand>
        <name>D-dopa</name>
        <dbReference type="ChEBI" id="CHEBI:149689"/>
    </ligand>
</feature>
<name>A0A8H7SGY1_9FUNG</name>
<dbReference type="PANTHER" id="PTHR11530:SF11">
    <property type="entry name" value="D-ASPARTATE OXIDASE"/>
    <property type="match status" value="1"/>
</dbReference>